<organism evidence="2 3">
    <name type="scientific">Azospira oryzae</name>
    <dbReference type="NCBI Taxonomy" id="146939"/>
    <lineage>
        <taxon>Bacteria</taxon>
        <taxon>Pseudomonadati</taxon>
        <taxon>Pseudomonadota</taxon>
        <taxon>Betaproteobacteria</taxon>
        <taxon>Rhodocyclales</taxon>
        <taxon>Rhodocyclaceae</taxon>
        <taxon>Azospira</taxon>
    </lineage>
</organism>
<gene>
    <name evidence="2" type="ORF">EV678_2594</name>
</gene>
<reference evidence="2 3" key="1">
    <citation type="submission" date="2019-02" db="EMBL/GenBank/DDBJ databases">
        <title>Genomic Encyclopedia of Type Strains, Phase IV (KMG-IV): sequencing the most valuable type-strain genomes for metagenomic binning, comparative biology and taxonomic classification.</title>
        <authorList>
            <person name="Goeker M."/>
        </authorList>
    </citation>
    <scope>NUCLEOTIDE SEQUENCE [LARGE SCALE GENOMIC DNA]</scope>
    <source>
        <strain evidence="2 3">DSM 21223</strain>
    </source>
</reference>
<accession>A0ABY0INB3</accession>
<dbReference type="EMBL" id="SHKM01000002">
    <property type="protein sequence ID" value="RZT76712.1"/>
    <property type="molecule type" value="Genomic_DNA"/>
</dbReference>
<sequence>MVVNAIRDWPRTVLSGIIAPMKNLPLSFIVMEFLGLLCLVPAVASLAGFGALLHPILADSGAGIAALVTAVSLIISGFFPFVLRRLMVQEEEQDAANHRGG</sequence>
<feature type="transmembrane region" description="Helical" evidence="1">
    <location>
        <begin position="64"/>
        <end position="83"/>
    </location>
</feature>
<protein>
    <submittedName>
        <fullName evidence="2">Uncharacterized protein</fullName>
    </submittedName>
</protein>
<name>A0ABY0INB3_9RHOO</name>
<keyword evidence="1" id="KW-0812">Transmembrane</keyword>
<evidence type="ECO:0000313" key="2">
    <source>
        <dbReference type="EMBL" id="RZT76712.1"/>
    </source>
</evidence>
<keyword evidence="1" id="KW-1133">Transmembrane helix</keyword>
<evidence type="ECO:0000256" key="1">
    <source>
        <dbReference type="SAM" id="Phobius"/>
    </source>
</evidence>
<keyword evidence="1" id="KW-0472">Membrane</keyword>
<feature type="transmembrane region" description="Helical" evidence="1">
    <location>
        <begin position="28"/>
        <end position="52"/>
    </location>
</feature>
<keyword evidence="3" id="KW-1185">Reference proteome</keyword>
<proteinExistence type="predicted"/>
<dbReference type="Proteomes" id="UP000292136">
    <property type="component" value="Unassembled WGS sequence"/>
</dbReference>
<comment type="caution">
    <text evidence="2">The sequence shown here is derived from an EMBL/GenBank/DDBJ whole genome shotgun (WGS) entry which is preliminary data.</text>
</comment>
<evidence type="ECO:0000313" key="3">
    <source>
        <dbReference type="Proteomes" id="UP000292136"/>
    </source>
</evidence>